<evidence type="ECO:0000313" key="1">
    <source>
        <dbReference type="EMBL" id="OAH14533.1"/>
    </source>
</evidence>
<comment type="caution">
    <text evidence="1">The sequence shown here is derived from an EMBL/GenBank/DDBJ whole genome shotgun (WGS) entry which is preliminary data.</text>
</comment>
<proteinExistence type="predicted"/>
<dbReference type="EMBL" id="LOHS01000061">
    <property type="protein sequence ID" value="OAH14533.1"/>
    <property type="molecule type" value="Genomic_DNA"/>
</dbReference>
<dbReference type="RefSeq" id="WP_067274951.1">
    <property type="nucleotide sequence ID" value="NZ_LOHS01000061.1"/>
</dbReference>
<accession>A0A177HUI3</accession>
<gene>
    <name evidence="1" type="ORF">STSP_20440</name>
</gene>
<dbReference type="Proteomes" id="UP000077381">
    <property type="component" value="Unassembled WGS sequence"/>
</dbReference>
<reference evidence="1 2" key="1">
    <citation type="submission" date="2015-12" db="EMBL/GenBank/DDBJ databases">
        <title>Genome sequence of Streptomyces sp. G25.</title>
        <authorList>
            <person name="Poehlein A."/>
            <person name="Roettig A."/>
            <person name="Hiessl S."/>
            <person name="Hauschild P."/>
            <person name="Schauer J."/>
            <person name="Madkour M.H."/>
            <person name="Al-Ansari A.M."/>
            <person name="Almakishah N.H."/>
            <person name="Steinbuechel A."/>
            <person name="Daniel R."/>
        </authorList>
    </citation>
    <scope>NUCLEOTIDE SEQUENCE [LARGE SCALE GENOMIC DNA]</scope>
    <source>
        <strain evidence="2">G25(2015)</strain>
    </source>
</reference>
<organism evidence="1 2">
    <name type="scientific">Streptomyces jeddahensis</name>
    <dbReference type="NCBI Taxonomy" id="1716141"/>
    <lineage>
        <taxon>Bacteria</taxon>
        <taxon>Bacillati</taxon>
        <taxon>Actinomycetota</taxon>
        <taxon>Actinomycetes</taxon>
        <taxon>Kitasatosporales</taxon>
        <taxon>Streptomycetaceae</taxon>
        <taxon>Streptomyces</taxon>
    </lineage>
</organism>
<protein>
    <submittedName>
        <fullName evidence="1">Uncharacterized protein</fullName>
    </submittedName>
</protein>
<evidence type="ECO:0000313" key="2">
    <source>
        <dbReference type="Proteomes" id="UP000077381"/>
    </source>
</evidence>
<dbReference type="AlphaFoldDB" id="A0A177HUI3"/>
<name>A0A177HUI3_9ACTN</name>
<dbReference type="PATRIC" id="fig|1716141.3.peg.2143"/>
<keyword evidence="2" id="KW-1185">Reference proteome</keyword>
<sequence>MRVELIQRAADVLWDVPDDARKEIIMIIAAVAEAPAPARGVTAAAFGQQCWVEYMSRGNILEVTDVGCYC</sequence>